<dbReference type="Pfam" id="PF00027">
    <property type="entry name" value="cNMP_binding"/>
    <property type="match status" value="1"/>
</dbReference>
<feature type="domain" description="Cyclic nucleotide-binding" evidence="1">
    <location>
        <begin position="185"/>
        <end position="292"/>
    </location>
</feature>
<dbReference type="SMART" id="SM00100">
    <property type="entry name" value="cNMP"/>
    <property type="match status" value="2"/>
</dbReference>
<evidence type="ECO:0000313" key="2">
    <source>
        <dbReference type="EMBL" id="CAG9325825.1"/>
    </source>
</evidence>
<feature type="domain" description="Cyclic nucleotide-binding" evidence="1">
    <location>
        <begin position="315"/>
        <end position="428"/>
    </location>
</feature>
<dbReference type="SUPFAM" id="SSF51206">
    <property type="entry name" value="cAMP-binding domain-like"/>
    <property type="match status" value="2"/>
</dbReference>
<sequence length="460" mass="53079">MDEKNIEENNEILLGRNKAFYHRKAIKYLHNFFANQPNTINKLLNSTLPIKQPKHIEINNSFVSQSPPKKLPNHSKSNSLAKLLTISNNPKRAPIRPSSSTLSSKSLGFKMKEVQERKNIINFNRRRTKITLLEEPLQFTEASPTSVLPEGKTLTQQALNFVIKELTRPDRDIEKLYHVTKKLKFFAQYNENIVKMLLQPSEYEFYAKGDFIFREGDDGRHIWVILSGSVSVQKETDETTSVPWIINSRYDGEVIGEYAIVRGSVNIEAAKRSATCFAGETCHMLKISSDDYIHAVQSHIDTEGSILKFLRELKALEKIPSIDLKLLSNTISQQYYTLNQVILNAGEVPKGMYIIYNGRVRISYPTKIPKINYIKQKVFYTESMKDLYLPRGMYFGQRILMGDKTPCSYKITSESAETILLMITHHVFFLLYNPYRDETLQYLAETPQYDIKVPVPLRFE</sequence>
<dbReference type="AlphaFoldDB" id="A0AAU9JHT6"/>
<proteinExistence type="predicted"/>
<dbReference type="CDD" id="cd00038">
    <property type="entry name" value="CAP_ED"/>
    <property type="match status" value="2"/>
</dbReference>
<organism evidence="2 3">
    <name type="scientific">Blepharisma stoltei</name>
    <dbReference type="NCBI Taxonomy" id="1481888"/>
    <lineage>
        <taxon>Eukaryota</taxon>
        <taxon>Sar</taxon>
        <taxon>Alveolata</taxon>
        <taxon>Ciliophora</taxon>
        <taxon>Postciliodesmatophora</taxon>
        <taxon>Heterotrichea</taxon>
        <taxon>Heterotrichida</taxon>
        <taxon>Blepharismidae</taxon>
        <taxon>Blepharisma</taxon>
    </lineage>
</organism>
<name>A0AAU9JHT6_9CILI</name>
<dbReference type="Gene3D" id="2.60.120.10">
    <property type="entry name" value="Jelly Rolls"/>
    <property type="match status" value="2"/>
</dbReference>
<reference evidence="2" key="1">
    <citation type="submission" date="2021-09" db="EMBL/GenBank/DDBJ databases">
        <authorList>
            <consortium name="AG Swart"/>
            <person name="Singh M."/>
            <person name="Singh A."/>
            <person name="Seah K."/>
            <person name="Emmerich C."/>
        </authorList>
    </citation>
    <scope>NUCLEOTIDE SEQUENCE</scope>
    <source>
        <strain evidence="2">ATCC30299</strain>
    </source>
</reference>
<keyword evidence="3" id="KW-1185">Reference proteome</keyword>
<dbReference type="InterPro" id="IPR000595">
    <property type="entry name" value="cNMP-bd_dom"/>
</dbReference>
<dbReference type="Proteomes" id="UP001162131">
    <property type="component" value="Unassembled WGS sequence"/>
</dbReference>
<dbReference type="InterPro" id="IPR018490">
    <property type="entry name" value="cNMP-bd_dom_sf"/>
</dbReference>
<accession>A0AAU9JHT6</accession>
<evidence type="ECO:0000313" key="3">
    <source>
        <dbReference type="Proteomes" id="UP001162131"/>
    </source>
</evidence>
<gene>
    <name evidence="2" type="ORF">BSTOLATCC_MIC39610</name>
</gene>
<dbReference type="PROSITE" id="PS50042">
    <property type="entry name" value="CNMP_BINDING_3"/>
    <property type="match status" value="2"/>
</dbReference>
<dbReference type="InterPro" id="IPR014710">
    <property type="entry name" value="RmlC-like_jellyroll"/>
</dbReference>
<dbReference type="EMBL" id="CAJZBQ010000039">
    <property type="protein sequence ID" value="CAG9325825.1"/>
    <property type="molecule type" value="Genomic_DNA"/>
</dbReference>
<dbReference type="PANTHER" id="PTHR23011">
    <property type="entry name" value="CYCLIC NUCLEOTIDE-BINDING DOMAIN CONTAINING PROTEIN"/>
    <property type="match status" value="1"/>
</dbReference>
<dbReference type="PANTHER" id="PTHR23011:SF28">
    <property type="entry name" value="CYCLIC NUCLEOTIDE-BINDING DOMAIN CONTAINING PROTEIN"/>
    <property type="match status" value="1"/>
</dbReference>
<evidence type="ECO:0000259" key="1">
    <source>
        <dbReference type="PROSITE" id="PS50042"/>
    </source>
</evidence>
<protein>
    <recommendedName>
        <fullName evidence="1">Cyclic nucleotide-binding domain-containing protein</fullName>
    </recommendedName>
</protein>
<comment type="caution">
    <text evidence="2">The sequence shown here is derived from an EMBL/GenBank/DDBJ whole genome shotgun (WGS) entry which is preliminary data.</text>
</comment>